<organism evidence="1 2">
    <name type="scientific">Brachybacterium fresconis</name>
    <dbReference type="NCBI Taxonomy" id="173363"/>
    <lineage>
        <taxon>Bacteria</taxon>
        <taxon>Bacillati</taxon>
        <taxon>Actinomycetota</taxon>
        <taxon>Actinomycetes</taxon>
        <taxon>Micrococcales</taxon>
        <taxon>Dermabacteraceae</taxon>
        <taxon>Brachybacterium</taxon>
    </lineage>
</organism>
<name>A0ABS4YFL3_9MICO</name>
<keyword evidence="2" id="KW-1185">Reference proteome</keyword>
<comment type="caution">
    <text evidence="1">The sequence shown here is derived from an EMBL/GenBank/DDBJ whole genome shotgun (WGS) entry which is preliminary data.</text>
</comment>
<gene>
    <name evidence="1" type="ORF">JOF44_000486</name>
</gene>
<dbReference type="Proteomes" id="UP000698222">
    <property type="component" value="Unassembled WGS sequence"/>
</dbReference>
<accession>A0ABS4YFL3</accession>
<sequence length="180" mass="20258">MRSIWWVRDDLRLHDISARRAAAMDGEVIAVHVDEMIEGRTLRRSASVTYLLSKFFRRLCLGTFFELLARHVVAVNFPGRRRFLVLPFDPIVRMDQGVRMCFLVFPIVGCLLGSSAPETSSSALTSQAASAATSFIVVSSSSAVNQLRRSWRRRPRSPFRLAVTMGDLLELDLEEAGHHP</sequence>
<protein>
    <submittedName>
        <fullName evidence="1">Uncharacterized protein</fullName>
    </submittedName>
</protein>
<evidence type="ECO:0000313" key="1">
    <source>
        <dbReference type="EMBL" id="MBP2407583.1"/>
    </source>
</evidence>
<proteinExistence type="predicted"/>
<evidence type="ECO:0000313" key="2">
    <source>
        <dbReference type="Proteomes" id="UP000698222"/>
    </source>
</evidence>
<dbReference type="EMBL" id="JAGIOC010000001">
    <property type="protein sequence ID" value="MBP2407583.1"/>
    <property type="molecule type" value="Genomic_DNA"/>
</dbReference>
<reference evidence="1 2" key="1">
    <citation type="submission" date="2021-03" db="EMBL/GenBank/DDBJ databases">
        <title>Sequencing the genomes of 1000 actinobacteria strains.</title>
        <authorList>
            <person name="Klenk H.-P."/>
        </authorList>
    </citation>
    <scope>NUCLEOTIDE SEQUENCE [LARGE SCALE GENOMIC DNA]</scope>
    <source>
        <strain evidence="1 2">DSM 14564</strain>
    </source>
</reference>
<dbReference type="RefSeq" id="WP_209886957.1">
    <property type="nucleotide sequence ID" value="NZ_BAAAJV010000011.1"/>
</dbReference>